<evidence type="ECO:0000313" key="25">
    <source>
        <dbReference type="Proteomes" id="UP000318940"/>
    </source>
</evidence>
<dbReference type="Gene3D" id="3.10.105.10">
    <property type="entry name" value="Dipeptide-binding Protein, Domain 3"/>
    <property type="match status" value="1"/>
</dbReference>
<keyword evidence="3" id="KW-0813">Transport</keyword>
<dbReference type="GO" id="GO:0015833">
    <property type="term" value="P:peptide transport"/>
    <property type="evidence" value="ECO:0007669"/>
    <property type="project" value="UniProtKB-KW"/>
</dbReference>
<dbReference type="EMBL" id="CKTV01000040">
    <property type="protein sequence ID" value="CJA56126.1"/>
    <property type="molecule type" value="Genomic_DNA"/>
</dbReference>
<dbReference type="GO" id="GO:1904680">
    <property type="term" value="F:peptide transmembrane transporter activity"/>
    <property type="evidence" value="ECO:0007669"/>
    <property type="project" value="TreeGrafter"/>
</dbReference>
<dbReference type="EMBL" id="CAANCB010000008">
    <property type="protein sequence ID" value="VKB70552.1"/>
    <property type="molecule type" value="Genomic_DNA"/>
</dbReference>
<dbReference type="Proteomes" id="UP000315060">
    <property type="component" value="Unassembled WGS sequence"/>
</dbReference>
<evidence type="ECO:0000313" key="10">
    <source>
        <dbReference type="EMBL" id="CKI89255.1"/>
    </source>
</evidence>
<dbReference type="GeneID" id="45217835"/>
<dbReference type="InterPro" id="IPR030678">
    <property type="entry name" value="Peptide/Ni-bd"/>
</dbReference>
<proteinExistence type="inferred from homology"/>
<name>A0A062WTD1_STREE</name>
<evidence type="ECO:0000256" key="3">
    <source>
        <dbReference type="ARBA" id="ARBA00022448"/>
    </source>
</evidence>
<evidence type="ECO:0000259" key="8">
    <source>
        <dbReference type="Pfam" id="PF00496"/>
    </source>
</evidence>
<evidence type="ECO:0000313" key="20">
    <source>
        <dbReference type="Proteomes" id="UP000045541"/>
    </source>
</evidence>
<dbReference type="Pfam" id="PF00496">
    <property type="entry name" value="SBP_bac_5"/>
    <property type="match status" value="1"/>
</dbReference>
<protein>
    <submittedName>
        <fullName evidence="15">Oligopeptide-binding protein AmiA</fullName>
    </submittedName>
    <submittedName>
        <fullName evidence="13">Peptide ABC transporter substrate-binding protein</fullName>
    </submittedName>
</protein>
<dbReference type="Proteomes" id="UP000045541">
    <property type="component" value="Unassembled WGS sequence"/>
</dbReference>
<dbReference type="PATRIC" id="fig|1313.13073.peg.2095"/>
<dbReference type="GO" id="GO:0043190">
    <property type="term" value="C:ATP-binding cassette (ABC) transporter complex"/>
    <property type="evidence" value="ECO:0007669"/>
    <property type="project" value="InterPro"/>
</dbReference>
<dbReference type="CDD" id="cd08504">
    <property type="entry name" value="PBP2_OppA"/>
    <property type="match status" value="1"/>
</dbReference>
<evidence type="ECO:0000256" key="5">
    <source>
        <dbReference type="ARBA" id="ARBA00022856"/>
    </source>
</evidence>
<evidence type="ECO:0000313" key="17">
    <source>
        <dbReference type="EMBL" id="VRI35901.1"/>
    </source>
</evidence>
<dbReference type="Proteomes" id="UP000358702">
    <property type="component" value="Unassembled WGS sequence"/>
</dbReference>
<evidence type="ECO:0000313" key="11">
    <source>
        <dbReference type="EMBL" id="CNZ96500.1"/>
    </source>
</evidence>
<dbReference type="EMBL" id="CMWB01000003">
    <property type="protein sequence ID" value="CKI89255.1"/>
    <property type="molecule type" value="Genomic_DNA"/>
</dbReference>
<dbReference type="PROSITE" id="PS51257">
    <property type="entry name" value="PROKAR_LIPOPROTEIN"/>
    <property type="match status" value="1"/>
</dbReference>
<sequence>MKKNRVFATAGLVLLAAGVLAACSSSKSSDSSAPKAYGYVYTADPETLDYLISSKNSTTVVTSNGIDGLFTNDNYGNLAPAVAEDWEVSKDGLTYTYKIRKGVKWFTSDGEEYAEVTAKDFVNGLKHAADKKSEAMYLAENSVKGLADYLSGTSTDFSTVGVKAVDDYTLQYTLNQPEPFWNSKLTYSIFWPLNEEFETSKGSDFAKPTDPTSLLYNGPFLLKGLTAKSSVEFVKNEQYWDKENVHLDTINLAYYDGSDQESLERNFTSGAYSYARLYPTSSNYSKVAEEYKDNIYYTQSGSGIAGLGVNIDRQSYNYTSKTTDSEKVATKKALLNKDFRQALNFALDRSAYSAQINGKDGAALAVRNLFVKPDFVSAGEKTFGDLVAAQLPAYGDEWKGVNLADGQDGLFNADKAKAEFAKAKKALEADGVQFPIHLDVPVDQASKNYISRIQSFKQSVETVLGVENVVVDIQQMTSDEFLNITYYAANASSEDWDVSGGVSWGPDYQDPSTYLDILKTTSSETTKTYLGFDNPNSPSVVQVGLKEYDKLVDEAARETSDLNVRYEKYAAAQAWLTDSSLFIPAMASSGAAPVLSRIVPFTGASAQTGSKGSDVYFKYLKLQDKVVTKEEYEKAREKWLKEKAESNEKAQKELASHVK</sequence>
<dbReference type="PROSITE" id="PS01040">
    <property type="entry name" value="SBP_BACTERIAL_5"/>
    <property type="match status" value="1"/>
</dbReference>
<evidence type="ECO:0000313" key="12">
    <source>
        <dbReference type="EMBL" id="COR93659.1"/>
    </source>
</evidence>
<dbReference type="Proteomes" id="UP000043005">
    <property type="component" value="Unassembled WGS sequence"/>
</dbReference>
<dbReference type="Gene3D" id="3.40.190.10">
    <property type="entry name" value="Periplasmic binding protein-like II"/>
    <property type="match status" value="1"/>
</dbReference>
<keyword evidence="4 7" id="KW-0732">Signal</keyword>
<dbReference type="AlphaFoldDB" id="A0A062WTD1"/>
<keyword evidence="5" id="KW-0571">Peptide transport</keyword>
<dbReference type="PIRSF" id="PIRSF002741">
    <property type="entry name" value="MppA"/>
    <property type="match status" value="1"/>
</dbReference>
<evidence type="ECO:0000313" key="23">
    <source>
        <dbReference type="Proteomes" id="UP000310818"/>
    </source>
</evidence>
<evidence type="ECO:0000256" key="7">
    <source>
        <dbReference type="SAM" id="SignalP"/>
    </source>
</evidence>
<dbReference type="Proteomes" id="UP000046095">
    <property type="component" value="Unassembled WGS sequence"/>
</dbReference>
<dbReference type="InterPro" id="IPR023765">
    <property type="entry name" value="SBP_5_CS"/>
</dbReference>
<evidence type="ECO:0000256" key="1">
    <source>
        <dbReference type="ARBA" id="ARBA00004193"/>
    </source>
</evidence>
<evidence type="ECO:0000313" key="19">
    <source>
        <dbReference type="Proteomes" id="UP000043005"/>
    </source>
</evidence>
<dbReference type="OMA" id="FETDFWI"/>
<dbReference type="EMBL" id="CQVU01000002">
    <property type="protein sequence ID" value="CNZ96500.1"/>
    <property type="molecule type" value="Genomic_DNA"/>
</dbReference>
<dbReference type="Proteomes" id="UP000304540">
    <property type="component" value="Unassembled WGS sequence"/>
</dbReference>
<evidence type="ECO:0000313" key="26">
    <source>
        <dbReference type="Proteomes" id="UP000358702"/>
    </source>
</evidence>
<evidence type="ECO:0000313" key="24">
    <source>
        <dbReference type="Proteomes" id="UP000315060"/>
    </source>
</evidence>
<evidence type="ECO:0000313" key="9">
    <source>
        <dbReference type="EMBL" id="CJA56126.1"/>
    </source>
</evidence>
<evidence type="ECO:0000256" key="6">
    <source>
        <dbReference type="ARBA" id="ARBA00022927"/>
    </source>
</evidence>
<accession>A0A062WTD1</accession>
<dbReference type="EMBL" id="CABABW010000008">
    <property type="protein sequence ID" value="VRI35901.1"/>
    <property type="molecule type" value="Genomic_DNA"/>
</dbReference>
<dbReference type="InterPro" id="IPR039424">
    <property type="entry name" value="SBP_5"/>
</dbReference>
<evidence type="ECO:0000313" key="21">
    <source>
        <dbReference type="Proteomes" id="UP000046095"/>
    </source>
</evidence>
<feature type="domain" description="Solute-binding protein family 5" evidence="8">
    <location>
        <begin position="78"/>
        <end position="522"/>
    </location>
</feature>
<dbReference type="PANTHER" id="PTHR30290">
    <property type="entry name" value="PERIPLASMIC BINDING COMPONENT OF ABC TRANSPORTER"/>
    <property type="match status" value="1"/>
</dbReference>
<feature type="chain" id="PRO_5044363914" evidence="7">
    <location>
        <begin position="22"/>
        <end position="659"/>
    </location>
</feature>
<reference evidence="12 21" key="1">
    <citation type="submission" date="2015-03" db="EMBL/GenBank/DDBJ databases">
        <authorList>
            <person name="Murphy D."/>
        </authorList>
    </citation>
    <scope>NUCLEOTIDE SEQUENCE [LARGE SCALE GENOMIC DNA]</scope>
    <source>
        <strain evidence="12 21">SMRU1708</strain>
    </source>
</reference>
<evidence type="ECO:0000313" key="16">
    <source>
        <dbReference type="EMBL" id="VNG99512.1"/>
    </source>
</evidence>
<evidence type="ECO:0000256" key="4">
    <source>
        <dbReference type="ARBA" id="ARBA00022729"/>
    </source>
</evidence>
<dbReference type="EMBL" id="CRVC01000036">
    <property type="protein sequence ID" value="COR93659.1"/>
    <property type="molecule type" value="Genomic_DNA"/>
</dbReference>
<evidence type="ECO:0000313" key="18">
    <source>
        <dbReference type="Proteomes" id="UP000042967"/>
    </source>
</evidence>
<dbReference type="InterPro" id="IPR000914">
    <property type="entry name" value="SBP_5_dom"/>
</dbReference>
<feature type="signal peptide" evidence="7">
    <location>
        <begin position="1"/>
        <end position="21"/>
    </location>
</feature>
<dbReference type="GO" id="GO:0015031">
    <property type="term" value="P:protein transport"/>
    <property type="evidence" value="ECO:0007669"/>
    <property type="project" value="UniProtKB-KW"/>
</dbReference>
<reference evidence="18 19" key="2">
    <citation type="submission" date="2015-03" db="EMBL/GenBank/DDBJ databases">
        <authorList>
            <consortium name="Pathogen Informatics"/>
            <person name="Murphy D."/>
        </authorList>
    </citation>
    <scope>NUCLEOTIDE SEQUENCE [LARGE SCALE GENOMIC DNA]</scope>
    <source>
        <strain evidence="10 20">0310</strain>
        <strain evidence="11 18">SMRU1414</strain>
        <strain evidence="9 19">SMRU1873</strain>
    </source>
</reference>
<evidence type="ECO:0000313" key="15">
    <source>
        <dbReference type="EMBL" id="VKB70552.1"/>
    </source>
</evidence>
<organism evidence="15 26">
    <name type="scientific">Streptococcus pneumoniae</name>
    <dbReference type="NCBI Taxonomy" id="1313"/>
    <lineage>
        <taxon>Bacteria</taxon>
        <taxon>Bacillati</taxon>
        <taxon>Bacillota</taxon>
        <taxon>Bacilli</taxon>
        <taxon>Lactobacillales</taxon>
        <taxon>Streptococcaceae</taxon>
        <taxon>Streptococcus</taxon>
    </lineage>
</organism>
<reference evidence="22 23" key="3">
    <citation type="submission" date="2019-04" db="EMBL/GenBank/DDBJ databases">
        <authorList>
            <consortium name="Pathogen Informatics"/>
        </authorList>
    </citation>
    <scope>NUCLEOTIDE SEQUENCE [LARGE SCALE GENOMIC DNA]</scope>
    <source>
        <strain evidence="15 26">GPSC21</strain>
        <strain evidence="16 23">GPSC211</strain>
        <strain evidence="17 22">GPSC232</strain>
    </source>
</reference>
<gene>
    <name evidence="15" type="primary">amiA</name>
    <name evidence="14" type="ORF">AZJ28_06595</name>
    <name evidence="13" type="ORF">AZK02_05565</name>
    <name evidence="11" type="ORF">ERS020924_00474</name>
    <name evidence="12" type="ORF">ERS021218_02049</name>
    <name evidence="9" type="ORF">ERS021383_01899</name>
    <name evidence="10" type="ORF">ERS096071_00311</name>
    <name evidence="16" type="ORF">SAMEA3353485_00675</name>
    <name evidence="15" type="ORF">SAMEA3353631_01606</name>
    <name evidence="17" type="ORF">SAMEA3381574_01098</name>
</gene>
<dbReference type="RefSeq" id="WP_000742234.1">
    <property type="nucleotide sequence ID" value="NZ_AP018936.1"/>
</dbReference>
<dbReference type="Proteomes" id="UP000310818">
    <property type="component" value="Unassembled WGS sequence"/>
</dbReference>
<evidence type="ECO:0000256" key="2">
    <source>
        <dbReference type="ARBA" id="ARBA00005695"/>
    </source>
</evidence>
<comment type="subcellular location">
    <subcellularLocation>
        <location evidence="1">Cell membrane</location>
        <topology evidence="1">Lipid-anchor</topology>
    </subcellularLocation>
</comment>
<evidence type="ECO:0000313" key="14">
    <source>
        <dbReference type="EMBL" id="TVX69773.1"/>
    </source>
</evidence>
<evidence type="ECO:0000313" key="22">
    <source>
        <dbReference type="Proteomes" id="UP000304540"/>
    </source>
</evidence>
<dbReference type="Proteomes" id="UP000042967">
    <property type="component" value="Unassembled WGS sequence"/>
</dbReference>
<dbReference type="EMBL" id="VMYC01000104">
    <property type="protein sequence ID" value="TVX69773.1"/>
    <property type="molecule type" value="Genomic_DNA"/>
</dbReference>
<dbReference type="Gene3D" id="3.90.76.10">
    <property type="entry name" value="Dipeptide-binding Protein, Domain 1"/>
    <property type="match status" value="1"/>
</dbReference>
<keyword evidence="6" id="KW-0653">Protein transport</keyword>
<comment type="similarity">
    <text evidence="2">Belongs to the bacterial solute-binding protein 5 family.</text>
</comment>
<dbReference type="EMBL" id="CAASRX010000005">
    <property type="protein sequence ID" value="VNG99512.1"/>
    <property type="molecule type" value="Genomic_DNA"/>
</dbReference>
<evidence type="ECO:0000313" key="13">
    <source>
        <dbReference type="EMBL" id="TVW27114.1"/>
    </source>
</evidence>
<dbReference type="Proteomes" id="UP000318940">
    <property type="component" value="Unassembled WGS sequence"/>
</dbReference>
<reference evidence="24 25" key="4">
    <citation type="submission" date="2019-07" db="EMBL/GenBank/DDBJ databases">
        <authorList>
            <person name="Mohale T."/>
        </authorList>
    </citation>
    <scope>NUCLEOTIDE SEQUENCE [LARGE SCALE GENOMIC DNA]</scope>
    <source>
        <strain evidence="13 25">NTPn 189</strain>
        <strain evidence="14 24">NTPn 59</strain>
    </source>
</reference>
<dbReference type="PANTHER" id="PTHR30290:SF10">
    <property type="entry name" value="PERIPLASMIC OLIGOPEPTIDE-BINDING PROTEIN-RELATED"/>
    <property type="match status" value="1"/>
</dbReference>
<dbReference type="EMBL" id="VMVH01000051">
    <property type="protein sequence ID" value="TVW27114.1"/>
    <property type="molecule type" value="Genomic_DNA"/>
</dbReference>
<dbReference type="SUPFAM" id="SSF53850">
    <property type="entry name" value="Periplasmic binding protein-like II"/>
    <property type="match status" value="1"/>
</dbReference>
<dbReference type="GO" id="GO:0042597">
    <property type="term" value="C:periplasmic space"/>
    <property type="evidence" value="ECO:0007669"/>
    <property type="project" value="UniProtKB-ARBA"/>
</dbReference>